<dbReference type="AlphaFoldDB" id="H0HSY4"/>
<gene>
    <name evidence="1" type="ORF">MAXJ12_16376</name>
</gene>
<accession>H0HSY4</accession>
<protein>
    <submittedName>
        <fullName evidence="1">Uncharacterized protein</fullName>
    </submittedName>
</protein>
<name>H0HSY4_9HYPH</name>
<evidence type="ECO:0000313" key="2">
    <source>
        <dbReference type="Proteomes" id="UP000003250"/>
    </source>
</evidence>
<evidence type="ECO:0000313" key="1">
    <source>
        <dbReference type="EMBL" id="EHK56210.1"/>
    </source>
</evidence>
<proteinExistence type="predicted"/>
<reference evidence="1 2" key="1">
    <citation type="journal article" date="2012" name="J. Bacteriol.">
        <title>Draft Genome Sequence of Mesorhizobium alhagi CCNWXJ12-2T, a Novel Salt-Resistant Species Isolated from the Desert of Northwestern China.</title>
        <authorList>
            <person name="Zhou M."/>
            <person name="Chen W."/>
            <person name="Chen H."/>
            <person name="Wei G."/>
        </authorList>
    </citation>
    <scope>NUCLEOTIDE SEQUENCE [LARGE SCALE GENOMIC DNA]</scope>
    <source>
        <strain evidence="1 2">CCNWXJ12-2</strain>
    </source>
</reference>
<dbReference type="Proteomes" id="UP000003250">
    <property type="component" value="Unassembled WGS sequence"/>
</dbReference>
<sequence>MVDETIAAFLGVVGRIILEGDREGRCGFSLLPLWEKVADPELVEGRSDEGCWTECPFW</sequence>
<organism evidence="1 2">
    <name type="scientific">Mesorhizobium alhagi CCNWXJ12-2</name>
    <dbReference type="NCBI Taxonomy" id="1107882"/>
    <lineage>
        <taxon>Bacteria</taxon>
        <taxon>Pseudomonadati</taxon>
        <taxon>Pseudomonadota</taxon>
        <taxon>Alphaproteobacteria</taxon>
        <taxon>Hyphomicrobiales</taxon>
        <taxon>Phyllobacteriaceae</taxon>
        <taxon>Allomesorhizobium</taxon>
    </lineage>
</organism>
<keyword evidence="2" id="KW-1185">Reference proteome</keyword>
<dbReference type="EMBL" id="AHAM01000133">
    <property type="protein sequence ID" value="EHK56210.1"/>
    <property type="molecule type" value="Genomic_DNA"/>
</dbReference>